<organism evidence="1 2">
    <name type="scientific">Sesamum alatum</name>
    <dbReference type="NCBI Taxonomy" id="300844"/>
    <lineage>
        <taxon>Eukaryota</taxon>
        <taxon>Viridiplantae</taxon>
        <taxon>Streptophyta</taxon>
        <taxon>Embryophyta</taxon>
        <taxon>Tracheophyta</taxon>
        <taxon>Spermatophyta</taxon>
        <taxon>Magnoliopsida</taxon>
        <taxon>eudicotyledons</taxon>
        <taxon>Gunneridae</taxon>
        <taxon>Pentapetalae</taxon>
        <taxon>asterids</taxon>
        <taxon>lamiids</taxon>
        <taxon>Lamiales</taxon>
        <taxon>Pedaliaceae</taxon>
        <taxon>Sesamum</taxon>
    </lineage>
</organism>
<dbReference type="AlphaFoldDB" id="A0AAE1XPH0"/>
<reference evidence="1" key="2">
    <citation type="journal article" date="2024" name="Plant">
        <title>Genomic evolution and insights into agronomic trait innovations of Sesamum species.</title>
        <authorList>
            <person name="Miao H."/>
            <person name="Wang L."/>
            <person name="Qu L."/>
            <person name="Liu H."/>
            <person name="Sun Y."/>
            <person name="Le M."/>
            <person name="Wang Q."/>
            <person name="Wei S."/>
            <person name="Zheng Y."/>
            <person name="Lin W."/>
            <person name="Duan Y."/>
            <person name="Cao H."/>
            <person name="Xiong S."/>
            <person name="Wang X."/>
            <person name="Wei L."/>
            <person name="Li C."/>
            <person name="Ma Q."/>
            <person name="Ju M."/>
            <person name="Zhao R."/>
            <person name="Li G."/>
            <person name="Mu C."/>
            <person name="Tian Q."/>
            <person name="Mei H."/>
            <person name="Zhang T."/>
            <person name="Gao T."/>
            <person name="Zhang H."/>
        </authorList>
    </citation>
    <scope>NUCLEOTIDE SEQUENCE</scope>
    <source>
        <strain evidence="1">3651</strain>
    </source>
</reference>
<proteinExistence type="predicted"/>
<name>A0AAE1XPH0_9LAMI</name>
<reference evidence="1" key="1">
    <citation type="submission" date="2020-06" db="EMBL/GenBank/DDBJ databases">
        <authorList>
            <person name="Li T."/>
            <person name="Hu X."/>
            <person name="Zhang T."/>
            <person name="Song X."/>
            <person name="Zhang H."/>
            <person name="Dai N."/>
            <person name="Sheng W."/>
            <person name="Hou X."/>
            <person name="Wei L."/>
        </authorList>
    </citation>
    <scope>NUCLEOTIDE SEQUENCE</scope>
    <source>
        <strain evidence="1">3651</strain>
        <tissue evidence="1">Leaf</tissue>
    </source>
</reference>
<keyword evidence="2" id="KW-1185">Reference proteome</keyword>
<gene>
    <name evidence="1" type="ORF">Salat_2623900</name>
</gene>
<evidence type="ECO:0000313" key="1">
    <source>
        <dbReference type="EMBL" id="KAK4415167.1"/>
    </source>
</evidence>
<evidence type="ECO:0000313" key="2">
    <source>
        <dbReference type="Proteomes" id="UP001293254"/>
    </source>
</evidence>
<dbReference type="EMBL" id="JACGWO010000011">
    <property type="protein sequence ID" value="KAK4415167.1"/>
    <property type="molecule type" value="Genomic_DNA"/>
</dbReference>
<accession>A0AAE1XPH0</accession>
<protein>
    <submittedName>
        <fullName evidence="1">Uncharacterized protein</fullName>
    </submittedName>
</protein>
<comment type="caution">
    <text evidence="1">The sequence shown here is derived from an EMBL/GenBank/DDBJ whole genome shotgun (WGS) entry which is preliminary data.</text>
</comment>
<dbReference type="Proteomes" id="UP001293254">
    <property type="component" value="Unassembled WGS sequence"/>
</dbReference>
<sequence>MQFWLPSSEIVCSSIDMESRQYDYRHTSNVLGPKKKGTPTPGNLLLFSGLRDCMPIADLTSPNLHQTSSLWLVSPIKWSLRTVTNVDVDFKKSDATRVESAPPRCFRLSPPHQTHALEPLCAAPAWVLFPLGSCCGSYWIPAKSARLLAPGACV</sequence>